<accession>A0A383A490</accession>
<protein>
    <recommendedName>
        <fullName evidence="3">Metal-dependent hydrolase</fullName>
    </recommendedName>
</protein>
<gene>
    <name evidence="2" type="ORF">METZ01_LOCUS455244</name>
</gene>
<sequence>MAQAGLHAAVGNQMRKIIPYEKRLFPALIFGSMLPDLDIIVVAIASIFYPINQAEELFHRTFSHSFFTLIFIFLMFAILSEIKKRPVLKSIG</sequence>
<dbReference type="Pfam" id="PF04307">
    <property type="entry name" value="YdjM"/>
    <property type="match status" value="1"/>
</dbReference>
<feature type="transmembrane region" description="Helical" evidence="1">
    <location>
        <begin position="24"/>
        <end position="49"/>
    </location>
</feature>
<keyword evidence="1" id="KW-1133">Transmembrane helix</keyword>
<organism evidence="2">
    <name type="scientific">marine metagenome</name>
    <dbReference type="NCBI Taxonomy" id="408172"/>
    <lineage>
        <taxon>unclassified sequences</taxon>
        <taxon>metagenomes</taxon>
        <taxon>ecological metagenomes</taxon>
    </lineage>
</organism>
<evidence type="ECO:0000256" key="1">
    <source>
        <dbReference type="SAM" id="Phobius"/>
    </source>
</evidence>
<keyword evidence="1" id="KW-0472">Membrane</keyword>
<dbReference type="InterPro" id="IPR007404">
    <property type="entry name" value="YdjM-like"/>
</dbReference>
<keyword evidence="1" id="KW-0812">Transmembrane</keyword>
<reference evidence="2" key="1">
    <citation type="submission" date="2018-05" db="EMBL/GenBank/DDBJ databases">
        <authorList>
            <person name="Lanie J.A."/>
            <person name="Ng W.-L."/>
            <person name="Kazmierczak K.M."/>
            <person name="Andrzejewski T.M."/>
            <person name="Davidsen T.M."/>
            <person name="Wayne K.J."/>
            <person name="Tettelin H."/>
            <person name="Glass J.I."/>
            <person name="Rusch D."/>
            <person name="Podicherti R."/>
            <person name="Tsui H.-C.T."/>
            <person name="Winkler M.E."/>
        </authorList>
    </citation>
    <scope>NUCLEOTIDE SEQUENCE</scope>
</reference>
<name>A0A383A490_9ZZZZ</name>
<evidence type="ECO:0000313" key="2">
    <source>
        <dbReference type="EMBL" id="SVE02390.1"/>
    </source>
</evidence>
<evidence type="ECO:0008006" key="3">
    <source>
        <dbReference type="Google" id="ProtNLM"/>
    </source>
</evidence>
<feature type="transmembrane region" description="Helical" evidence="1">
    <location>
        <begin position="61"/>
        <end position="79"/>
    </location>
</feature>
<feature type="non-terminal residue" evidence="2">
    <location>
        <position position="92"/>
    </location>
</feature>
<proteinExistence type="predicted"/>
<dbReference type="AlphaFoldDB" id="A0A383A490"/>
<dbReference type="EMBL" id="UINC01188937">
    <property type="protein sequence ID" value="SVE02390.1"/>
    <property type="molecule type" value="Genomic_DNA"/>
</dbReference>